<dbReference type="Pfam" id="PF09493">
    <property type="entry name" value="DUF2389"/>
    <property type="match status" value="1"/>
</dbReference>
<organism evidence="1 2">
    <name type="scientific">Shewanella sairae</name>
    <dbReference type="NCBI Taxonomy" id="190310"/>
    <lineage>
        <taxon>Bacteria</taxon>
        <taxon>Pseudomonadati</taxon>
        <taxon>Pseudomonadota</taxon>
        <taxon>Gammaproteobacteria</taxon>
        <taxon>Alteromonadales</taxon>
        <taxon>Shewanellaceae</taxon>
        <taxon>Shewanella</taxon>
    </lineage>
</organism>
<name>A0ABQ4PKH8_9GAMM</name>
<proteinExistence type="predicted"/>
<evidence type="ECO:0000313" key="2">
    <source>
        <dbReference type="Proteomes" id="UP000887104"/>
    </source>
</evidence>
<comment type="caution">
    <text evidence="1">The sequence shown here is derived from an EMBL/GenBank/DDBJ whole genome shotgun (WGS) entry which is preliminary data.</text>
</comment>
<dbReference type="Proteomes" id="UP000887104">
    <property type="component" value="Unassembled WGS sequence"/>
</dbReference>
<evidence type="ECO:0008006" key="3">
    <source>
        <dbReference type="Google" id="ProtNLM"/>
    </source>
</evidence>
<dbReference type="InterPro" id="IPR012663">
    <property type="entry name" value="CHP02450_Tryp"/>
</dbReference>
<keyword evidence="2" id="KW-1185">Reference proteome</keyword>
<gene>
    <name evidence="1" type="ORF">TUM4438_29390</name>
</gene>
<evidence type="ECO:0000313" key="1">
    <source>
        <dbReference type="EMBL" id="GIU48304.1"/>
    </source>
</evidence>
<protein>
    <recommendedName>
        <fullName evidence="3">TIGR02450 family Trp-rich protein</fullName>
    </recommendedName>
</protein>
<reference evidence="1" key="1">
    <citation type="submission" date="2021-05" db="EMBL/GenBank/DDBJ databases">
        <title>Molecular characterization for Shewanella algae harboring chromosomal blaOXA-55-like strains isolated from clinical and environment sample.</title>
        <authorList>
            <person name="Ohama Y."/>
            <person name="Aoki K."/>
            <person name="Harada S."/>
            <person name="Moriya K."/>
            <person name="Ishii Y."/>
            <person name="Tateda K."/>
        </authorList>
    </citation>
    <scope>NUCLEOTIDE SEQUENCE</scope>
    <source>
        <strain evidence="1">JCM 11563</strain>
    </source>
</reference>
<sequence length="71" mass="8469">MNQINPKKLLHSKWTAVKPKQRQKHFIVTKVKFDELGEVSLCLIEAVLTRAEFSIDWRELTQETDWLMGWK</sequence>
<dbReference type="RefSeq" id="WP_220781921.1">
    <property type="nucleotide sequence ID" value="NZ_BPEY01000056.1"/>
</dbReference>
<accession>A0ABQ4PKH8</accession>
<dbReference type="EMBL" id="BPEY01000056">
    <property type="protein sequence ID" value="GIU48304.1"/>
    <property type="molecule type" value="Genomic_DNA"/>
</dbReference>
<dbReference type="NCBIfam" id="TIGR02450">
    <property type="entry name" value="TIGR02450 family Trp-rich protein"/>
    <property type="match status" value="1"/>
</dbReference>